<dbReference type="EMBL" id="MKVH01000025">
    <property type="protein sequence ID" value="OJX56214.1"/>
    <property type="molecule type" value="Genomic_DNA"/>
</dbReference>
<dbReference type="STRING" id="1895771.BGO89_12795"/>
<evidence type="ECO:0000313" key="3">
    <source>
        <dbReference type="Proteomes" id="UP000184233"/>
    </source>
</evidence>
<dbReference type="NCBIfam" id="NF012200">
    <property type="entry name" value="choice_anch_D"/>
    <property type="match status" value="1"/>
</dbReference>
<dbReference type="PANTHER" id="PTHR47199">
    <property type="entry name" value="PHOTOSYSTEM II STABILITY/ASSEMBLY FACTOR HCF136, CHLOROPLASTIC"/>
    <property type="match status" value="1"/>
</dbReference>
<organism evidence="2 3">
    <name type="scientific">Candidatus Kapaibacterium thiocyanatum</name>
    <dbReference type="NCBI Taxonomy" id="1895771"/>
    <lineage>
        <taxon>Bacteria</taxon>
        <taxon>Pseudomonadati</taxon>
        <taxon>Candidatus Kapaibacteriota</taxon>
        <taxon>Candidatus Kapaibacteriia</taxon>
        <taxon>Candidatus Kapaibacteriales</taxon>
        <taxon>Candidatus Kapaibacteriaceae</taxon>
        <taxon>Candidatus Kapaibacterium</taxon>
    </lineage>
</organism>
<proteinExistence type="predicted"/>
<evidence type="ECO:0000313" key="2">
    <source>
        <dbReference type="EMBL" id="OJX56214.1"/>
    </source>
</evidence>
<sequence>MSVRRAIVLVTLFALSSLAVLAQRWERVDVPKPFDKGYYLDIYFLPSNPQYGWAVDQHFGYVIRTTDGGRSWRGDSVKQQNAGCHLEWVQFLDENLGYCSGPCGIYKSVDGGHTWTTDLRPDSVSIWGGWFRNTTEGWVTGGGTCGRNVFLRTVDGGMNWTKFVDSSEKNSKMADPLWLPGFPAGVVYAVGSGLIWMSDDDGATWAPHVRTGATSPWHEELAMNGASIFVPGSGTTCEGGTGGGAGGGVRTTDNNGTTWRDFNTGQQMFGAYLVTPRIGWASGYNRSVYYTGDAGNTWELRNCGIEQNNNLDDIFFIDDSTGWVVGDGVYRLAPPLRTVSDSALVFAGVCPDSTMRDTIRVRNINFFASPWSMTITGPDADLFRIDTPVLPTISGCANLPVIIEYSARRPGLHTAVLTITFGNPSAILIVTLTGDRRDWSAFPADTLVTYNARAGAPVDRQLLWRSRLPSYETIVGIQRISGDTTISLNANMPALVGSGVTETTIRATLQDTGWHQARFLVRLAPCMRDTFITVRVYGLSPIFSSVASAQTDAACRSFDTLRIPVRNTGNDVLTISGVRFEGLGTLAFSALQWSSGAVRPPVTIRTGQADTLYVLYTPVGTLDNANLVLEHDDFTRARGIMTPWNIALRAASRKVVMSVSPSTIDLGTLCIGQVGEREVAFENSGVATASVTVGKRPSALTGFPSLQFFVNAKQKRVFNLRYTASEPGDHVDTLQLRVSPCDTVLDVIVKVRVVALRVDIQPRSLNISVPSGTTSRQTAAVRILQAPSATIDRITLRPPHPDASLEYETLPKTLSSADSLIVTVVWTGNGDVTHSAFLVVEAEEGCRSSDSIPVTLQSYSQDVDLSKRSLNMSVRCTAEAVTDSVVITNKGQQPLTIGIPVLAPTDQRLTIVTPTQSFVLPPGGSRAIVVSFVPTMPGVVTTSLQLVLQPGDRSIAIPLTARFDDARPSTDPQIVNFDTVFACDHERQFSVAVKNTGTLNDMFDVVRTDGIAGISVAPGAVQIAAGGEASLLVTCTPAQVQNGRWTEKVTVRSRTCGTEATFDIQVVASSARLDVTPQRIDAGVVDTGVPATRTVNIDNTGDRQHRITSIRIDPPASPWSCDMALVNTIVAAGDRRTMDVRLLASAPGSYPARLVITEIADCEIVHVVELQGEVVVPSDTVPPTHRIVLHMNDYQTAPVKGLEMPVYWDVDTRAAELDSVRIRIEFSYLHYVIDTILSGSMRPGVVSTSYSPGKIDITMRRDGERIGEPGVLCILRGEVFAALPDSTPFLFTDVLPYSTIAAQRKEEIVVSTDPGSLIVDVCGPRFLIRLGTVPVMRFEPPHPSTDIIRVHVDTDKEDFLSYEITDATGNVVVRETLRTVPAGSSDLDIPVSTLSSGVYGVRLWTGRGGTLSGLRAVVH</sequence>
<dbReference type="PANTHER" id="PTHR47199:SF2">
    <property type="entry name" value="PHOTOSYSTEM II STABILITY_ASSEMBLY FACTOR HCF136, CHLOROPLASTIC"/>
    <property type="match status" value="1"/>
</dbReference>
<feature type="signal peptide" evidence="1">
    <location>
        <begin position="1"/>
        <end position="22"/>
    </location>
</feature>
<evidence type="ECO:0000256" key="1">
    <source>
        <dbReference type="SAM" id="SignalP"/>
    </source>
</evidence>
<comment type="caution">
    <text evidence="2">The sequence shown here is derived from an EMBL/GenBank/DDBJ whole genome shotgun (WGS) entry which is preliminary data.</text>
</comment>
<dbReference type="Gene3D" id="2.130.10.10">
    <property type="entry name" value="YVTN repeat-like/Quinoprotein amine dehydrogenase"/>
    <property type="match status" value="1"/>
</dbReference>
<dbReference type="InterPro" id="IPR013783">
    <property type="entry name" value="Ig-like_fold"/>
</dbReference>
<name>A0A1M3KV15_9BACT</name>
<accession>A0A1M3KV15</accession>
<feature type="chain" id="PRO_5011956886" evidence="1">
    <location>
        <begin position="23"/>
        <end position="1419"/>
    </location>
</feature>
<dbReference type="Proteomes" id="UP000184233">
    <property type="component" value="Unassembled WGS sequence"/>
</dbReference>
<dbReference type="Gene3D" id="2.60.40.10">
    <property type="entry name" value="Immunoglobulins"/>
    <property type="match status" value="3"/>
</dbReference>
<gene>
    <name evidence="2" type="ORF">BGO89_12795</name>
</gene>
<dbReference type="InterPro" id="IPR015943">
    <property type="entry name" value="WD40/YVTN_repeat-like_dom_sf"/>
</dbReference>
<dbReference type="SUPFAM" id="SSF110296">
    <property type="entry name" value="Oligoxyloglucan reducing end-specific cellobiohydrolase"/>
    <property type="match status" value="1"/>
</dbReference>
<reference evidence="2 3" key="1">
    <citation type="submission" date="2016-09" db="EMBL/GenBank/DDBJ databases">
        <title>Genome-resolved meta-omics ties microbial dynamics to process performance in biotechnology for thiocyanate degradation.</title>
        <authorList>
            <person name="Kantor R.S."/>
            <person name="Huddy R.J."/>
            <person name="Iyer R."/>
            <person name="Thomas B.C."/>
            <person name="Brown C.T."/>
            <person name="Anantharaman K."/>
            <person name="Tringe S."/>
            <person name="Hettich R.L."/>
            <person name="Harrison S.T."/>
            <person name="Banfield J.F."/>
        </authorList>
    </citation>
    <scope>NUCLEOTIDE SEQUENCE [LARGE SCALE GENOMIC DNA]</scope>
    <source>
        <strain evidence="2">59-99</strain>
    </source>
</reference>
<protein>
    <submittedName>
        <fullName evidence="2">Uncharacterized protein</fullName>
    </submittedName>
</protein>
<keyword evidence="1" id="KW-0732">Signal</keyword>